<dbReference type="NCBIfam" id="TIGR00272">
    <property type="entry name" value="DPH2"/>
    <property type="match status" value="1"/>
</dbReference>
<comment type="similarity">
    <text evidence="3 7">Belongs to the DPH1/DPH2 family. DPH2 subfamily.</text>
</comment>
<dbReference type="UniPathway" id="UPA00559"/>
<dbReference type="SFLD" id="SFLDS00032">
    <property type="entry name" value="Radical_SAM_3-amino-3-carboxyp"/>
    <property type="match status" value="2"/>
</dbReference>
<reference evidence="9 10" key="1">
    <citation type="submission" date="2016-07" db="EMBL/GenBank/DDBJ databases">
        <title>Pervasive Adenine N6-methylation of Active Genes in Fungi.</title>
        <authorList>
            <consortium name="DOE Joint Genome Institute"/>
            <person name="Mondo S.J."/>
            <person name="Dannebaum R.O."/>
            <person name="Kuo R.C."/>
            <person name="Labutti K."/>
            <person name="Haridas S."/>
            <person name="Kuo A."/>
            <person name="Salamov A."/>
            <person name="Ahrendt S.R."/>
            <person name="Lipzen A."/>
            <person name="Sullivan W."/>
            <person name="Andreopoulos W.B."/>
            <person name="Clum A."/>
            <person name="Lindquist E."/>
            <person name="Daum C."/>
            <person name="Ramamoorthy G.K."/>
            <person name="Gryganskyi A."/>
            <person name="Culley D."/>
            <person name="Magnuson J.K."/>
            <person name="James T.Y."/>
            <person name="O'Malley M.A."/>
            <person name="Stajich J.E."/>
            <person name="Spatafora J.W."/>
            <person name="Visel A."/>
            <person name="Grigoriev I.V."/>
        </authorList>
    </citation>
    <scope>NUCLEOTIDE SEQUENCE [LARGE SCALE GENOMIC DNA]</scope>
    <source>
        <strain evidence="9 10">CBS 931.73</strain>
    </source>
</reference>
<feature type="region of interest" description="Disordered" evidence="8">
    <location>
        <begin position="482"/>
        <end position="509"/>
    </location>
</feature>
<evidence type="ECO:0000256" key="5">
    <source>
        <dbReference type="ARBA" id="ARBA00023004"/>
    </source>
</evidence>
<keyword evidence="10" id="KW-1185">Reference proteome</keyword>
<gene>
    <name evidence="9" type="ORF">K493DRAFT_338571</name>
</gene>
<dbReference type="Gene3D" id="3.40.50.11860">
    <property type="entry name" value="Diphthamide synthesis DPH1/DPH2 domain 3"/>
    <property type="match status" value="1"/>
</dbReference>
<evidence type="ECO:0000256" key="4">
    <source>
        <dbReference type="ARBA" id="ARBA00022723"/>
    </source>
</evidence>
<dbReference type="GO" id="GO:0046872">
    <property type="term" value="F:metal ion binding"/>
    <property type="evidence" value="ECO:0007669"/>
    <property type="project" value="UniProtKB-KW"/>
</dbReference>
<evidence type="ECO:0000313" key="9">
    <source>
        <dbReference type="EMBL" id="ORX92879.1"/>
    </source>
</evidence>
<comment type="subcellular location">
    <subcellularLocation>
        <location evidence="7">Cytoplasm</location>
    </subcellularLocation>
</comment>
<evidence type="ECO:0000256" key="8">
    <source>
        <dbReference type="SAM" id="MobiDB-lite"/>
    </source>
</evidence>
<feature type="compositionally biased region" description="Basic and acidic residues" evidence="8">
    <location>
        <begin position="483"/>
        <end position="494"/>
    </location>
</feature>
<comment type="pathway">
    <text evidence="2 7">Protein modification; peptidyl-diphthamide biosynthesis.</text>
</comment>
<accession>A0A1Y1Y4J6</accession>
<evidence type="ECO:0000313" key="10">
    <source>
        <dbReference type="Proteomes" id="UP000193498"/>
    </source>
</evidence>
<protein>
    <recommendedName>
        <fullName evidence="7">2-(3-amino-3-carboxypropyl)histidine synthase subunit 2</fullName>
    </recommendedName>
</protein>
<keyword evidence="5 7" id="KW-0408">Iron</keyword>
<evidence type="ECO:0000256" key="1">
    <source>
        <dbReference type="ARBA" id="ARBA00001966"/>
    </source>
</evidence>
<dbReference type="PANTHER" id="PTHR10762">
    <property type="entry name" value="DIPHTHAMIDE BIOSYNTHESIS PROTEIN"/>
    <property type="match status" value="1"/>
</dbReference>
<comment type="function">
    <text evidence="7">Required for the first step of diphthamide biosynthesis, a post-translational modification of histidine which occurs in elongation factor 2. DPH1 and DPH2 transfer a 3-amino-3-carboxypropyl (ACP) group from S-adenosyl-L-methionine (SAM) to a histidine residue, the reaction is assisted by a reduction system comprising DPH3 and a NADH-dependent reductase. Facilitates the reduction of the catalytic iron-sulfur cluster found in the DPH1 subunit.</text>
</comment>
<dbReference type="InterPro" id="IPR016435">
    <property type="entry name" value="DPH1/DPH2"/>
</dbReference>
<comment type="caution">
    <text evidence="9">The sequence shown here is derived from an EMBL/GenBank/DDBJ whole genome shotgun (WGS) entry which is preliminary data.</text>
</comment>
<sequence>MSTTLSGPATFADDGSSVIERTLEVHSKSLVSGQQELQEVYEVQRCVKVILEGGYHRVALQFSDDLLSDAADVASTLRKLTGQEIFILADTSYGNCCVDEVAAQHIRSRLDHTLWPFLPQPVSMPVLSSPLLALSNPLLNLRTARMPVLYVFGRHPIDTEDCVEKFEELFQQDRSQPIGVVYDVIYAHCIDEFAAKIRERGYDNVAVSTVRLESIEGTEENGRNYNIPEGKDINDYTLFYIGTESLTLTNILMTKNKCTVFSYQPETKETRKESAQVNRSLMKRYFLVQKAKDADVVGIVVGTLGVSSYMSMIEHLKSLIQKAGKKPYVFVMGKLNVAKMANFMEIDIYVLVACPENSLIDSKEFYRPVVTPFELEIALSKTKEWTGDYVTEFQELIRGEANEGEAAAEDASESDDEPHFSLVTGQFKQSRKYGKQADNDSITDAVKDLTLRDQNNQISTLLGSAAGEYLSTRSFRGLQQDLGESKVEKAEEGRAGIARGYSHEPPSYE</sequence>
<dbReference type="NCBIfam" id="TIGR00322">
    <property type="entry name" value="diphth2_R"/>
    <property type="match status" value="1"/>
</dbReference>
<dbReference type="GO" id="GO:0005737">
    <property type="term" value="C:cytoplasm"/>
    <property type="evidence" value="ECO:0007669"/>
    <property type="project" value="UniProtKB-SubCell"/>
</dbReference>
<dbReference type="STRING" id="1314790.A0A1Y1Y4J6"/>
<dbReference type="AlphaFoldDB" id="A0A1Y1Y4J6"/>
<dbReference type="InterPro" id="IPR042265">
    <property type="entry name" value="DPH1/DPH2_3"/>
</dbReference>
<dbReference type="Proteomes" id="UP000193498">
    <property type="component" value="Unassembled WGS sequence"/>
</dbReference>
<keyword evidence="4 7" id="KW-0479">Metal-binding</keyword>
<evidence type="ECO:0000256" key="3">
    <source>
        <dbReference type="ARBA" id="ARBA00006179"/>
    </source>
</evidence>
<dbReference type="Pfam" id="PF01866">
    <property type="entry name" value="Diphthamide_syn"/>
    <property type="match status" value="2"/>
</dbReference>
<comment type="cofactor">
    <cofactor evidence="1">
        <name>[4Fe-4S] cluster</name>
        <dbReference type="ChEBI" id="CHEBI:49883"/>
    </cofactor>
</comment>
<name>A0A1Y1Y4J6_9FUNG</name>
<dbReference type="InParanoid" id="A0A1Y1Y4J6"/>
<dbReference type="FunFam" id="3.40.50.11860:FF:000001">
    <property type="entry name" value="2-(3-amino-3-carboxypropyl)histidine synthase subunit 2"/>
    <property type="match status" value="1"/>
</dbReference>
<keyword evidence="6 7" id="KW-0411">Iron-sulfur</keyword>
<dbReference type="OrthoDB" id="449241at2759"/>
<dbReference type="InterPro" id="IPR010014">
    <property type="entry name" value="DHP2"/>
</dbReference>
<organism evidence="9 10">
    <name type="scientific">Basidiobolus meristosporus CBS 931.73</name>
    <dbReference type="NCBI Taxonomy" id="1314790"/>
    <lineage>
        <taxon>Eukaryota</taxon>
        <taxon>Fungi</taxon>
        <taxon>Fungi incertae sedis</taxon>
        <taxon>Zoopagomycota</taxon>
        <taxon>Entomophthoromycotina</taxon>
        <taxon>Basidiobolomycetes</taxon>
        <taxon>Basidiobolales</taxon>
        <taxon>Basidiobolaceae</taxon>
        <taxon>Basidiobolus</taxon>
    </lineage>
</organism>
<dbReference type="FunCoup" id="A0A1Y1Y4J6">
    <property type="interactions" value="946"/>
</dbReference>
<evidence type="ECO:0000256" key="6">
    <source>
        <dbReference type="ARBA" id="ARBA00023014"/>
    </source>
</evidence>
<proteinExistence type="inferred from homology"/>
<dbReference type="GO" id="GO:0090560">
    <property type="term" value="F:2-(3-amino-3-carboxypropyl)histidine synthase activity"/>
    <property type="evidence" value="ECO:0007669"/>
    <property type="project" value="InterPro"/>
</dbReference>
<dbReference type="EMBL" id="MCFE01000254">
    <property type="protein sequence ID" value="ORX92879.1"/>
    <property type="molecule type" value="Genomic_DNA"/>
</dbReference>
<dbReference type="GO" id="GO:0051536">
    <property type="term" value="F:iron-sulfur cluster binding"/>
    <property type="evidence" value="ECO:0007669"/>
    <property type="project" value="UniProtKB-KW"/>
</dbReference>
<dbReference type="InterPro" id="IPR042263">
    <property type="entry name" value="DPH1/DPH2_1"/>
</dbReference>
<evidence type="ECO:0000256" key="2">
    <source>
        <dbReference type="ARBA" id="ARBA00005156"/>
    </source>
</evidence>
<dbReference type="PANTHER" id="PTHR10762:SF2">
    <property type="entry name" value="2-(3-AMINO-3-CARBOXYPROPYL)HISTIDINE SYNTHASE SUBUNIT 2"/>
    <property type="match status" value="1"/>
</dbReference>
<dbReference type="GO" id="GO:0017183">
    <property type="term" value="P:protein histidyl modification to diphthamide"/>
    <property type="evidence" value="ECO:0007669"/>
    <property type="project" value="UniProtKB-UniPathway"/>
</dbReference>
<evidence type="ECO:0000256" key="7">
    <source>
        <dbReference type="RuleBase" id="RU364133"/>
    </source>
</evidence>
<keyword evidence="7" id="KW-0963">Cytoplasm</keyword>
<dbReference type="Gene3D" id="3.40.50.11840">
    <property type="entry name" value="Diphthamide synthesis DPH1/DPH2 domain 1"/>
    <property type="match status" value="1"/>
</dbReference>